<accession>A0AAE1U778</accession>
<evidence type="ECO:0000313" key="4">
    <source>
        <dbReference type="Proteomes" id="UP001292094"/>
    </source>
</evidence>
<evidence type="ECO:0000313" key="3">
    <source>
        <dbReference type="EMBL" id="KAK4308464.1"/>
    </source>
</evidence>
<feature type="transmembrane region" description="Helical" evidence="2">
    <location>
        <begin position="39"/>
        <end position="60"/>
    </location>
</feature>
<keyword evidence="2" id="KW-0472">Membrane</keyword>
<dbReference type="EMBL" id="JAWZYT010001889">
    <property type="protein sequence ID" value="KAK4308464.1"/>
    <property type="molecule type" value="Genomic_DNA"/>
</dbReference>
<name>A0AAE1U778_9EUCA</name>
<feature type="compositionally biased region" description="Low complexity" evidence="1">
    <location>
        <begin position="154"/>
        <end position="166"/>
    </location>
</feature>
<feature type="compositionally biased region" description="Polar residues" evidence="1">
    <location>
        <begin position="102"/>
        <end position="111"/>
    </location>
</feature>
<keyword evidence="2" id="KW-0812">Transmembrane</keyword>
<dbReference type="AlphaFoldDB" id="A0AAE1U778"/>
<protein>
    <submittedName>
        <fullName evidence="3">Uncharacterized protein</fullName>
    </submittedName>
</protein>
<proteinExistence type="predicted"/>
<feature type="region of interest" description="Disordered" evidence="1">
    <location>
        <begin position="94"/>
        <end position="119"/>
    </location>
</feature>
<evidence type="ECO:0000256" key="1">
    <source>
        <dbReference type="SAM" id="MobiDB-lite"/>
    </source>
</evidence>
<feature type="region of interest" description="Disordered" evidence="1">
    <location>
        <begin position="139"/>
        <end position="186"/>
    </location>
</feature>
<comment type="caution">
    <text evidence="3">The sequence shown here is derived from an EMBL/GenBank/DDBJ whole genome shotgun (WGS) entry which is preliminary data.</text>
</comment>
<reference evidence="3" key="1">
    <citation type="submission" date="2023-11" db="EMBL/GenBank/DDBJ databases">
        <title>Genome assemblies of two species of porcelain crab, Petrolisthes cinctipes and Petrolisthes manimaculis (Anomura: Porcellanidae).</title>
        <authorList>
            <person name="Angst P."/>
        </authorList>
    </citation>
    <scope>NUCLEOTIDE SEQUENCE</scope>
    <source>
        <strain evidence="3">PB745_02</strain>
        <tissue evidence="3">Gill</tissue>
    </source>
</reference>
<keyword evidence="2" id="KW-1133">Transmembrane helix</keyword>
<dbReference type="PROSITE" id="PS51257">
    <property type="entry name" value="PROKAR_LIPOPROTEIN"/>
    <property type="match status" value="1"/>
</dbReference>
<sequence length="218" mass="24657">MRVGAVVVTTAVTACWLVVGCESLVILPLTGVGLASKALIAVKGGLIGAVAVLGILKILLKKKNDEEEEENVMYIEPQPVEYKYYLPQQQHYNPPQLQQHYNTPPQLQQHYNPPLPHDQHSSYSDLAFDYAPPPAHYLHHQRKRRSVGNETPGYYNNNKYNSNYNRNSKRSVGNEPPGYYNNNSKYNRNIKRSVGESPIVESLLRASMRLRKANSQGR</sequence>
<gene>
    <name evidence="3" type="ORF">Pmani_019832</name>
</gene>
<keyword evidence="4" id="KW-1185">Reference proteome</keyword>
<evidence type="ECO:0000256" key="2">
    <source>
        <dbReference type="SAM" id="Phobius"/>
    </source>
</evidence>
<dbReference type="Proteomes" id="UP001292094">
    <property type="component" value="Unassembled WGS sequence"/>
</dbReference>
<organism evidence="3 4">
    <name type="scientific">Petrolisthes manimaculis</name>
    <dbReference type="NCBI Taxonomy" id="1843537"/>
    <lineage>
        <taxon>Eukaryota</taxon>
        <taxon>Metazoa</taxon>
        <taxon>Ecdysozoa</taxon>
        <taxon>Arthropoda</taxon>
        <taxon>Crustacea</taxon>
        <taxon>Multicrustacea</taxon>
        <taxon>Malacostraca</taxon>
        <taxon>Eumalacostraca</taxon>
        <taxon>Eucarida</taxon>
        <taxon>Decapoda</taxon>
        <taxon>Pleocyemata</taxon>
        <taxon>Anomura</taxon>
        <taxon>Galatheoidea</taxon>
        <taxon>Porcellanidae</taxon>
        <taxon>Petrolisthes</taxon>
    </lineage>
</organism>